<evidence type="ECO:0000256" key="6">
    <source>
        <dbReference type="ARBA" id="ARBA00022679"/>
    </source>
</evidence>
<name>A0A1H7G9W7_9GAMM</name>
<dbReference type="GO" id="GO:0005975">
    <property type="term" value="P:carbohydrate metabolic process"/>
    <property type="evidence" value="ECO:0007669"/>
    <property type="project" value="InterPro"/>
</dbReference>
<dbReference type="InterPro" id="IPR003385">
    <property type="entry name" value="Glyco_hydro_77"/>
</dbReference>
<dbReference type="RefSeq" id="WP_090250331.1">
    <property type="nucleotide sequence ID" value="NZ_FOAA01000001.1"/>
</dbReference>
<keyword evidence="5 10" id="KW-0328">Glycosyltransferase</keyword>
<dbReference type="Gene3D" id="3.20.20.80">
    <property type="entry name" value="Glycosidases"/>
    <property type="match status" value="1"/>
</dbReference>
<dbReference type="EC" id="2.4.1.25" evidence="3 10"/>
<dbReference type="SUPFAM" id="SSF51445">
    <property type="entry name" value="(Trans)glycosidases"/>
    <property type="match status" value="1"/>
</dbReference>
<dbReference type="Pfam" id="PF02446">
    <property type="entry name" value="Glyco_hydro_77"/>
    <property type="match status" value="1"/>
</dbReference>
<evidence type="ECO:0000256" key="10">
    <source>
        <dbReference type="RuleBase" id="RU361207"/>
    </source>
</evidence>
<evidence type="ECO:0000313" key="12">
    <source>
        <dbReference type="Proteomes" id="UP000199256"/>
    </source>
</evidence>
<evidence type="ECO:0000256" key="5">
    <source>
        <dbReference type="ARBA" id="ARBA00022676"/>
    </source>
</evidence>
<evidence type="ECO:0000256" key="7">
    <source>
        <dbReference type="ARBA" id="ARBA00023277"/>
    </source>
</evidence>
<accession>A0A1H7G9W7</accession>
<evidence type="ECO:0000256" key="3">
    <source>
        <dbReference type="ARBA" id="ARBA00012560"/>
    </source>
</evidence>
<evidence type="ECO:0000313" key="11">
    <source>
        <dbReference type="EMBL" id="SEK35063.1"/>
    </source>
</evidence>
<dbReference type="EMBL" id="FOAA01000001">
    <property type="protein sequence ID" value="SEK35063.1"/>
    <property type="molecule type" value="Genomic_DNA"/>
</dbReference>
<evidence type="ECO:0000256" key="4">
    <source>
        <dbReference type="ARBA" id="ARBA00020295"/>
    </source>
</evidence>
<dbReference type="AlphaFoldDB" id="A0A1H7G9W7"/>
<keyword evidence="6 10" id="KW-0808">Transferase</keyword>
<dbReference type="GO" id="GO:0004134">
    <property type="term" value="F:4-alpha-glucanotransferase activity"/>
    <property type="evidence" value="ECO:0007669"/>
    <property type="project" value="UniProtKB-EC"/>
</dbReference>
<dbReference type="OrthoDB" id="9763489at2"/>
<keyword evidence="12" id="KW-1185">Reference proteome</keyword>
<reference evidence="12" key="1">
    <citation type="submission" date="2016-10" db="EMBL/GenBank/DDBJ databases">
        <authorList>
            <person name="Varghese N."/>
            <person name="Submissions S."/>
        </authorList>
    </citation>
    <scope>NUCLEOTIDE SEQUENCE [LARGE SCALE GENOMIC DNA]</scope>
    <source>
        <strain evidence="12">DSM 241</strain>
    </source>
</reference>
<evidence type="ECO:0000256" key="8">
    <source>
        <dbReference type="ARBA" id="ARBA00031423"/>
    </source>
</evidence>
<dbReference type="Proteomes" id="UP000199256">
    <property type="component" value="Unassembled WGS sequence"/>
</dbReference>
<comment type="similarity">
    <text evidence="2 10">Belongs to the disproportionating enzyme family.</text>
</comment>
<evidence type="ECO:0000256" key="9">
    <source>
        <dbReference type="ARBA" id="ARBA00031501"/>
    </source>
</evidence>
<keyword evidence="7 10" id="KW-0119">Carbohydrate metabolism</keyword>
<dbReference type="PANTHER" id="PTHR32438:SF5">
    <property type="entry name" value="4-ALPHA-GLUCANOTRANSFERASE DPE1, CHLOROPLASTIC_AMYLOPLASTIC"/>
    <property type="match status" value="1"/>
</dbReference>
<organism evidence="11 12">
    <name type="scientific">Ectothiorhodospira marina</name>
    <dbReference type="NCBI Taxonomy" id="1396821"/>
    <lineage>
        <taxon>Bacteria</taxon>
        <taxon>Pseudomonadati</taxon>
        <taxon>Pseudomonadota</taxon>
        <taxon>Gammaproteobacteria</taxon>
        <taxon>Chromatiales</taxon>
        <taxon>Ectothiorhodospiraceae</taxon>
        <taxon>Ectothiorhodospira</taxon>
    </lineage>
</organism>
<gene>
    <name evidence="11" type="ORF">SAMN05444515_101482</name>
</gene>
<proteinExistence type="inferred from homology"/>
<evidence type="ECO:0000256" key="2">
    <source>
        <dbReference type="ARBA" id="ARBA00005684"/>
    </source>
</evidence>
<dbReference type="STRING" id="1396821.SAMN05444515_101482"/>
<dbReference type="NCBIfam" id="TIGR00217">
    <property type="entry name" value="malQ"/>
    <property type="match status" value="1"/>
</dbReference>
<sequence length="497" mass="56424">MSQHSAQVRSTLDRRRAGILLHPTSLPGPGQQGALGAQAHRFVDFLVSAGASVWQVLPLNQPHGGGSPYQCMSVHAGSTQLICLDDLQARGWLSDGALLDEQGMLDPFDSQALRQAHEGFMASADRDDQQALEDFKARHAFWLEDYVLYLALKREQDRAPWWEWESELRDRDPEAMEAARQRLADTLAQYRFEQFLFYLQWAAVKQHANHRGILLFGDMPIFVAHDSADVWAHRELFDLDERGRPMHVAGVPPDYFSTTGQRWGNPHYDWKRMQESGFAWWIERIGAALEMVDLIRIDHFRGFEAYWSIPVEDDTAINGHWTLAPGQALFQRLREHFGTLPLVAEDLGVITDEVEALRDDNGLPGMKILQFAFEGGASNPYLPHRHVANAVVYTGTHDNDTTLGWFESCDESLQQHVLDYLGRPSEPMPWPLIRSALASVARLAVIPMQDALVLDGTHRMNVPGTTSDNWAWRFQWDEVPGELTSDLRHLMALYGRE</sequence>
<dbReference type="NCBIfam" id="NF011080">
    <property type="entry name" value="PRK14508.1-3"/>
    <property type="match status" value="1"/>
</dbReference>
<protein>
    <recommendedName>
        <fullName evidence="4 10">4-alpha-glucanotransferase</fullName>
        <ecNumber evidence="3 10">2.4.1.25</ecNumber>
    </recommendedName>
    <alternativeName>
        <fullName evidence="8 10">Amylomaltase</fullName>
    </alternativeName>
    <alternativeName>
        <fullName evidence="9 10">Disproportionating enzyme</fullName>
    </alternativeName>
</protein>
<evidence type="ECO:0000256" key="1">
    <source>
        <dbReference type="ARBA" id="ARBA00000439"/>
    </source>
</evidence>
<dbReference type="PANTHER" id="PTHR32438">
    <property type="entry name" value="4-ALPHA-GLUCANOTRANSFERASE DPE1, CHLOROPLASTIC/AMYLOPLASTIC"/>
    <property type="match status" value="1"/>
</dbReference>
<dbReference type="InterPro" id="IPR017853">
    <property type="entry name" value="GH"/>
</dbReference>
<comment type="catalytic activity">
    <reaction evidence="1 10">
        <text>Transfers a segment of a (1-&gt;4)-alpha-D-glucan to a new position in an acceptor, which may be glucose or a (1-&gt;4)-alpha-D-glucan.</text>
        <dbReference type="EC" id="2.4.1.25"/>
    </reaction>
</comment>